<comment type="caution">
    <text evidence="2">The sequence shown here is derived from an EMBL/GenBank/DDBJ whole genome shotgun (WGS) entry which is preliminary data.</text>
</comment>
<sequence>MPSSVLLKVLRSSAYAEAPRRSSVDSCTPVSGSRCSAKSSGLMAALKSCGLSGQPWNTPTRRESQRSANGTLPNALRKSYQTSKRVRRLRRAWSTSVAARKLCSPQPLTARKPFCPGAWRSLASSHRPSRRARTPL</sequence>
<evidence type="ECO:0000313" key="3">
    <source>
        <dbReference type="Proteomes" id="UP000198211"/>
    </source>
</evidence>
<dbReference type="AlphaFoldDB" id="A0A225V5S8"/>
<keyword evidence="3" id="KW-1185">Reference proteome</keyword>
<reference evidence="3" key="1">
    <citation type="submission" date="2017-03" db="EMBL/GenBank/DDBJ databases">
        <title>Phytopthora megakarya and P. palmivora, two closely related causual agents of cacao black pod achieved similar genome size and gene model numbers by different mechanisms.</title>
        <authorList>
            <person name="Ali S."/>
            <person name="Shao J."/>
            <person name="Larry D.J."/>
            <person name="Kronmiller B."/>
            <person name="Shen D."/>
            <person name="Strem M.D."/>
            <person name="Melnick R.L."/>
            <person name="Guiltinan M.J."/>
            <person name="Tyler B.M."/>
            <person name="Meinhardt L.W."/>
            <person name="Bailey B.A."/>
        </authorList>
    </citation>
    <scope>NUCLEOTIDE SEQUENCE [LARGE SCALE GENOMIC DNA]</scope>
    <source>
        <strain evidence="3">zdho120</strain>
    </source>
</reference>
<protein>
    <submittedName>
        <fullName evidence="2">Uncharacterized protein</fullName>
    </submittedName>
</protein>
<evidence type="ECO:0000313" key="2">
    <source>
        <dbReference type="EMBL" id="OWY99779.1"/>
    </source>
</evidence>
<dbReference type="Proteomes" id="UP000198211">
    <property type="component" value="Unassembled WGS sequence"/>
</dbReference>
<dbReference type="OrthoDB" id="140777at2759"/>
<name>A0A225V5S8_9STRA</name>
<proteinExistence type="predicted"/>
<dbReference type="EMBL" id="NBNE01008177">
    <property type="protein sequence ID" value="OWY99779.1"/>
    <property type="molecule type" value="Genomic_DNA"/>
</dbReference>
<feature type="region of interest" description="Disordered" evidence="1">
    <location>
        <begin position="51"/>
        <end position="83"/>
    </location>
</feature>
<accession>A0A225V5S8</accession>
<evidence type="ECO:0000256" key="1">
    <source>
        <dbReference type="SAM" id="MobiDB-lite"/>
    </source>
</evidence>
<organism evidence="2 3">
    <name type="scientific">Phytophthora megakarya</name>
    <dbReference type="NCBI Taxonomy" id="4795"/>
    <lineage>
        <taxon>Eukaryota</taxon>
        <taxon>Sar</taxon>
        <taxon>Stramenopiles</taxon>
        <taxon>Oomycota</taxon>
        <taxon>Peronosporomycetes</taxon>
        <taxon>Peronosporales</taxon>
        <taxon>Peronosporaceae</taxon>
        <taxon>Phytophthora</taxon>
    </lineage>
</organism>
<gene>
    <name evidence="2" type="ORF">PHMEG_00029162</name>
</gene>